<evidence type="ECO:0000313" key="3">
    <source>
        <dbReference type="Proteomes" id="UP001056035"/>
    </source>
</evidence>
<evidence type="ECO:0000313" key="2">
    <source>
        <dbReference type="EMBL" id="UTI63801.1"/>
    </source>
</evidence>
<dbReference type="Pfam" id="PF12680">
    <property type="entry name" value="SnoaL_2"/>
    <property type="match status" value="1"/>
</dbReference>
<dbReference type="RefSeq" id="WP_254570522.1">
    <property type="nucleotide sequence ID" value="NZ_CP098502.1"/>
</dbReference>
<dbReference type="EMBL" id="CP098502">
    <property type="protein sequence ID" value="UTI63801.1"/>
    <property type="molecule type" value="Genomic_DNA"/>
</dbReference>
<organism evidence="2 3">
    <name type="scientific">Paraconexibacter antarcticus</name>
    <dbReference type="NCBI Taxonomy" id="2949664"/>
    <lineage>
        <taxon>Bacteria</taxon>
        <taxon>Bacillati</taxon>
        <taxon>Actinomycetota</taxon>
        <taxon>Thermoleophilia</taxon>
        <taxon>Solirubrobacterales</taxon>
        <taxon>Paraconexibacteraceae</taxon>
        <taxon>Paraconexibacter</taxon>
    </lineage>
</organism>
<sequence>MSLSPAEVAAHEELLERLYAAMDAGDGDAMAACYTPDATFEDPAFGHLEDGRGQAMWRMLCQSSGGDLRAVLLDREVSRNGTGTAHWIADYTFSQTGRPVHNDVHATFVFRDGLIAAHRDRFDLRAWAGQALGPVPGLLGRTPLLRLLMHRRTRSRLDEFIAAHDRRGPRTRAAS</sequence>
<dbReference type="Proteomes" id="UP001056035">
    <property type="component" value="Chromosome"/>
</dbReference>
<gene>
    <name evidence="2" type="ORF">NBH00_20960</name>
</gene>
<dbReference type="SUPFAM" id="SSF54427">
    <property type="entry name" value="NTF2-like"/>
    <property type="match status" value="1"/>
</dbReference>
<name>A0ABY5DP38_9ACTN</name>
<feature type="domain" description="SnoaL-like" evidence="1">
    <location>
        <begin position="16"/>
        <end position="118"/>
    </location>
</feature>
<dbReference type="Gene3D" id="3.10.450.50">
    <property type="match status" value="1"/>
</dbReference>
<protein>
    <submittedName>
        <fullName evidence="2">Nuclear transport factor 2 family protein</fullName>
    </submittedName>
</protein>
<reference evidence="2 3" key="1">
    <citation type="submission" date="2022-06" db="EMBL/GenBank/DDBJ databases">
        <title>Paraconexibacter antarcticus.</title>
        <authorList>
            <person name="Kim C.S."/>
        </authorList>
    </citation>
    <scope>NUCLEOTIDE SEQUENCE [LARGE SCALE GENOMIC DNA]</scope>
    <source>
        <strain evidence="2 3">02-257</strain>
    </source>
</reference>
<proteinExistence type="predicted"/>
<dbReference type="InterPro" id="IPR032710">
    <property type="entry name" value="NTF2-like_dom_sf"/>
</dbReference>
<keyword evidence="3" id="KW-1185">Reference proteome</keyword>
<evidence type="ECO:0000259" key="1">
    <source>
        <dbReference type="Pfam" id="PF12680"/>
    </source>
</evidence>
<accession>A0ABY5DP38</accession>
<dbReference type="InterPro" id="IPR037401">
    <property type="entry name" value="SnoaL-like"/>
</dbReference>